<evidence type="ECO:0000313" key="2">
    <source>
        <dbReference type="Proteomes" id="UP000030004"/>
    </source>
</evidence>
<dbReference type="Proteomes" id="UP000030004">
    <property type="component" value="Unassembled WGS sequence"/>
</dbReference>
<keyword evidence="2" id="KW-1185">Reference proteome</keyword>
<protein>
    <submittedName>
        <fullName evidence="1">Uncharacterized protein</fullName>
    </submittedName>
</protein>
<dbReference type="AlphaFoldDB" id="A0A0A0EE44"/>
<dbReference type="STRING" id="1461694.ATO9_13230"/>
<dbReference type="RefSeq" id="WP_043749541.1">
    <property type="nucleotide sequence ID" value="NZ_AQQX01000004.1"/>
</dbReference>
<proteinExistence type="predicted"/>
<gene>
    <name evidence="1" type="ORF">ATO9_13230</name>
</gene>
<organism evidence="1 2">
    <name type="scientific">Pseudooceanicola atlanticus</name>
    <dbReference type="NCBI Taxonomy" id="1461694"/>
    <lineage>
        <taxon>Bacteria</taxon>
        <taxon>Pseudomonadati</taxon>
        <taxon>Pseudomonadota</taxon>
        <taxon>Alphaproteobacteria</taxon>
        <taxon>Rhodobacterales</taxon>
        <taxon>Paracoccaceae</taxon>
        <taxon>Pseudooceanicola</taxon>
    </lineage>
</organism>
<reference evidence="1 2" key="1">
    <citation type="journal article" date="2015" name="Antonie Van Leeuwenhoek">
        <title>Pseudooceanicola atlanticus gen. nov. sp. nov., isolated from surface seawater of the Atlantic Ocean and reclassification of Oceanicola batsensis, Oceanicola marinus, Oceanicola nitratireducens, Oceanicola nanhaiensis, Oceanicola antarcticus and Oceanicola flagellatus, as Pseudooceanicola batsensis comb. nov., Pseudooceanicola marinus comb. nov., Pseudooceanicola nitratireducens comb. nov., Pseudooceanicola nanhaiensis comb. nov., Pseudooceanicola antarcticus comb. nov., and Pseudooceanicola flagellatus comb. nov.</title>
        <authorList>
            <person name="Lai Q."/>
            <person name="Li G."/>
            <person name="Liu X."/>
            <person name="Du Y."/>
            <person name="Sun F."/>
            <person name="Shao Z."/>
        </authorList>
    </citation>
    <scope>NUCLEOTIDE SEQUENCE [LARGE SCALE GENOMIC DNA]</scope>
    <source>
        <strain evidence="1 2">22II-s11g</strain>
    </source>
</reference>
<evidence type="ECO:0000313" key="1">
    <source>
        <dbReference type="EMBL" id="KGM48585.1"/>
    </source>
</evidence>
<sequence length="98" mass="10443">MGDVVEEAVAQATDLFQGGSGDAAPWRLAPVPLPVREKTGQLLVGEHQAEAAEGLNPHRRTTDVIPTQYRRPVRWVLRSLAAGTKKGASDGAPFISSL</sequence>
<accession>A0A0A0EE44</accession>
<comment type="caution">
    <text evidence="1">The sequence shown here is derived from an EMBL/GenBank/DDBJ whole genome shotgun (WGS) entry which is preliminary data.</text>
</comment>
<name>A0A0A0EE44_9RHOB</name>
<dbReference type="EMBL" id="AQQX01000004">
    <property type="protein sequence ID" value="KGM48585.1"/>
    <property type="molecule type" value="Genomic_DNA"/>
</dbReference>